<keyword evidence="3" id="KW-1185">Reference proteome</keyword>
<proteinExistence type="predicted"/>
<evidence type="ECO:0000313" key="2">
    <source>
        <dbReference type="EMBL" id="EGC40364.1"/>
    </source>
</evidence>
<evidence type="ECO:0000256" key="1">
    <source>
        <dbReference type="SAM" id="Phobius"/>
    </source>
</evidence>
<keyword evidence="1" id="KW-0812">Transmembrane</keyword>
<evidence type="ECO:0000313" key="3">
    <source>
        <dbReference type="Proteomes" id="UP000001064"/>
    </source>
</evidence>
<sequence>MEDQRNTLIARVNIHFRLCPNRLMQENVMGEKAIYYYVPKKIFHAQEQFLNSEIVSVCSDQYYFSSLVWNIQTPWENSMVFSFLGLIITELVPVISIFYCFNPKSIKKPRIQNEKVKDLNNIKIKKRKGII</sequence>
<name>F0Z6T3_DICPU</name>
<dbReference type="KEGG" id="dpp:DICPUDRAFT_74064"/>
<dbReference type="InParanoid" id="F0Z6T3"/>
<dbReference type="Proteomes" id="UP000001064">
    <property type="component" value="Unassembled WGS sequence"/>
</dbReference>
<gene>
    <name evidence="2" type="ORF">DICPUDRAFT_74064</name>
</gene>
<feature type="transmembrane region" description="Helical" evidence="1">
    <location>
        <begin position="79"/>
        <end position="101"/>
    </location>
</feature>
<dbReference type="VEuPathDB" id="AmoebaDB:DICPUDRAFT_74064"/>
<accession>F0Z6T3</accession>
<organism evidence="2 3">
    <name type="scientific">Dictyostelium purpureum</name>
    <name type="common">Slime mold</name>
    <dbReference type="NCBI Taxonomy" id="5786"/>
    <lineage>
        <taxon>Eukaryota</taxon>
        <taxon>Amoebozoa</taxon>
        <taxon>Evosea</taxon>
        <taxon>Eumycetozoa</taxon>
        <taxon>Dictyostelia</taxon>
        <taxon>Dictyosteliales</taxon>
        <taxon>Dictyosteliaceae</taxon>
        <taxon>Dictyostelium</taxon>
    </lineage>
</organism>
<dbReference type="EMBL" id="GL870943">
    <property type="protein sequence ID" value="EGC40364.1"/>
    <property type="molecule type" value="Genomic_DNA"/>
</dbReference>
<dbReference type="RefSeq" id="XP_003283115.1">
    <property type="nucleotide sequence ID" value="XM_003283067.1"/>
</dbReference>
<dbReference type="AlphaFoldDB" id="F0Z6T3"/>
<reference evidence="3" key="1">
    <citation type="journal article" date="2011" name="Genome Biol.">
        <title>Comparative genomics of the social amoebae Dictyostelium discoideum and Dictyostelium purpureum.</title>
        <authorList>
            <consortium name="US DOE Joint Genome Institute (JGI-PGF)"/>
            <person name="Sucgang R."/>
            <person name="Kuo A."/>
            <person name="Tian X."/>
            <person name="Salerno W."/>
            <person name="Parikh A."/>
            <person name="Feasley C.L."/>
            <person name="Dalin E."/>
            <person name="Tu H."/>
            <person name="Huang E."/>
            <person name="Barry K."/>
            <person name="Lindquist E."/>
            <person name="Shapiro H."/>
            <person name="Bruce D."/>
            <person name="Schmutz J."/>
            <person name="Salamov A."/>
            <person name="Fey P."/>
            <person name="Gaudet P."/>
            <person name="Anjard C."/>
            <person name="Babu M.M."/>
            <person name="Basu S."/>
            <person name="Bushmanova Y."/>
            <person name="van der Wel H."/>
            <person name="Katoh-Kurasawa M."/>
            <person name="Dinh C."/>
            <person name="Coutinho P.M."/>
            <person name="Saito T."/>
            <person name="Elias M."/>
            <person name="Schaap P."/>
            <person name="Kay R.R."/>
            <person name="Henrissat B."/>
            <person name="Eichinger L."/>
            <person name="Rivero F."/>
            <person name="Putnam N.H."/>
            <person name="West C.M."/>
            <person name="Loomis W.F."/>
            <person name="Chisholm R.L."/>
            <person name="Shaulsky G."/>
            <person name="Strassmann J.E."/>
            <person name="Queller D.C."/>
            <person name="Kuspa A."/>
            <person name="Grigoriev I.V."/>
        </authorList>
    </citation>
    <scope>NUCLEOTIDE SEQUENCE [LARGE SCALE GENOMIC DNA]</scope>
    <source>
        <strain evidence="3">QSDP1</strain>
    </source>
</reference>
<protein>
    <submittedName>
        <fullName evidence="2">Uncharacterized protein</fullName>
    </submittedName>
</protein>
<dbReference type="GeneID" id="10503548"/>
<keyword evidence="1" id="KW-0472">Membrane</keyword>
<keyword evidence="1" id="KW-1133">Transmembrane helix</keyword>